<gene>
    <name evidence="5" type="ORF">ACFFQ6_28605</name>
</gene>
<proteinExistence type="predicted"/>
<dbReference type="InterPro" id="IPR016163">
    <property type="entry name" value="Ald_DH_C"/>
</dbReference>
<feature type="domain" description="Aldehyde dehydrogenase" evidence="4">
    <location>
        <begin position="17"/>
        <end position="476"/>
    </location>
</feature>
<dbReference type="PROSITE" id="PS00070">
    <property type="entry name" value="ALDEHYDE_DEHYDR_CYS"/>
    <property type="match status" value="1"/>
</dbReference>
<evidence type="ECO:0000259" key="4">
    <source>
        <dbReference type="Pfam" id="PF00171"/>
    </source>
</evidence>
<evidence type="ECO:0000256" key="1">
    <source>
        <dbReference type="ARBA" id="ARBA00013048"/>
    </source>
</evidence>
<dbReference type="InterPro" id="IPR015590">
    <property type="entry name" value="Aldehyde_DH_dom"/>
</dbReference>
<evidence type="ECO:0000256" key="3">
    <source>
        <dbReference type="ARBA" id="ARBA00023027"/>
    </source>
</evidence>
<dbReference type="PANTHER" id="PTHR43866">
    <property type="entry name" value="MALONATE-SEMIALDEHYDE DEHYDROGENASE"/>
    <property type="match status" value="1"/>
</dbReference>
<dbReference type="RefSeq" id="WP_350491746.1">
    <property type="nucleotide sequence ID" value="NZ_JBHMAS010000075.1"/>
</dbReference>
<dbReference type="InterPro" id="IPR016162">
    <property type="entry name" value="Ald_DH_N"/>
</dbReference>
<evidence type="ECO:0000313" key="5">
    <source>
        <dbReference type="EMBL" id="MFB9783668.1"/>
    </source>
</evidence>
<dbReference type="GO" id="GO:0016491">
    <property type="term" value="F:oxidoreductase activity"/>
    <property type="evidence" value="ECO:0007669"/>
    <property type="project" value="UniProtKB-KW"/>
</dbReference>
<dbReference type="CDD" id="cd07085">
    <property type="entry name" value="ALDH_F6_MMSDH"/>
    <property type="match status" value="1"/>
</dbReference>
<accession>A0ABV5XMF3</accession>
<dbReference type="NCBIfam" id="TIGR01722">
    <property type="entry name" value="MMSDH"/>
    <property type="match status" value="1"/>
</dbReference>
<reference evidence="5 6" key="1">
    <citation type="submission" date="2024-09" db="EMBL/GenBank/DDBJ databases">
        <authorList>
            <person name="Sun Q."/>
            <person name="Mori K."/>
        </authorList>
    </citation>
    <scope>NUCLEOTIDE SEQUENCE [LARGE SCALE GENOMIC DNA]</scope>
    <source>
        <strain evidence="5 6">JCM 11411</strain>
    </source>
</reference>
<dbReference type="InterPro" id="IPR010061">
    <property type="entry name" value="MeMal-semiAld_DH"/>
</dbReference>
<comment type="caution">
    <text evidence="5">The sequence shown here is derived from an EMBL/GenBank/DDBJ whole genome shotgun (WGS) entry which is preliminary data.</text>
</comment>
<dbReference type="EMBL" id="JBHMAS010000075">
    <property type="protein sequence ID" value="MFB9783668.1"/>
    <property type="molecule type" value="Genomic_DNA"/>
</dbReference>
<dbReference type="EC" id="1.2.1.27" evidence="1"/>
<keyword evidence="6" id="KW-1185">Reference proteome</keyword>
<dbReference type="InterPro" id="IPR016161">
    <property type="entry name" value="Ald_DH/histidinol_DH"/>
</dbReference>
<evidence type="ECO:0000313" key="6">
    <source>
        <dbReference type="Proteomes" id="UP001589587"/>
    </source>
</evidence>
<evidence type="ECO:0000256" key="2">
    <source>
        <dbReference type="ARBA" id="ARBA00023002"/>
    </source>
</evidence>
<dbReference type="Gene3D" id="3.40.605.10">
    <property type="entry name" value="Aldehyde Dehydrogenase, Chain A, domain 1"/>
    <property type="match status" value="1"/>
</dbReference>
<dbReference type="SUPFAM" id="SSF53720">
    <property type="entry name" value="ALDH-like"/>
    <property type="match status" value="1"/>
</dbReference>
<dbReference type="Pfam" id="PF00171">
    <property type="entry name" value="Aldedh"/>
    <property type="match status" value="1"/>
</dbReference>
<sequence length="496" mass="51863">MTVIAHWIDNTIAPGSSGNSAPVTNPATGAVTGSVALASVQDARAVIDAAAAAFPDWRDSSLAKRTAILFAFRELLNARKHELAEIITAEHGKVLSDALGEVSRGQEVVEFACGIAHLLKGGMTENASTNVDVTSIRQPLGPVAIISPFNFPAMVPMWFFPIAIATGNTVVLKPSEKVPSASLWIAALWAEAGLPAGVFNVLQGDKTAVDELLTNPAIKAVSFVGSTPIAQYVYSTGTSHGKRVQALGGAKNHAIVLPDADLDLAADAMVNAGFGSAGERCMAISALVAVGDIADELVGKIAERTRTLKTGDGTKNSDMGPLVTKAHRDKVASYVDAGEAAGATLVVDGRQVQANGGEGGFWLGPTLIDHVTTDMSIYTDEIFGPVLSVVRVNSYDEALDLVNSSAFGNGTAIFTNDGGAARRFQNEIEVGMVGINVPIPVPMAYYSFGGWKNSLFGDTHAHGTEGVHFFTRGKVVTTRWLDPSHGGINLGFPENN</sequence>
<dbReference type="Proteomes" id="UP001589587">
    <property type="component" value="Unassembled WGS sequence"/>
</dbReference>
<name>A0ABV5XMF3_9NOCA</name>
<dbReference type="InterPro" id="IPR016160">
    <property type="entry name" value="Ald_DH_CS_CYS"/>
</dbReference>
<dbReference type="Gene3D" id="3.40.309.10">
    <property type="entry name" value="Aldehyde Dehydrogenase, Chain A, domain 2"/>
    <property type="match status" value="1"/>
</dbReference>
<dbReference type="PANTHER" id="PTHR43866:SF4">
    <property type="entry name" value="MALONATE-SEMIALDEHYDE DEHYDROGENASE"/>
    <property type="match status" value="1"/>
</dbReference>
<protein>
    <recommendedName>
        <fullName evidence="1">methylmalonate-semialdehyde dehydrogenase (CoA acylating)</fullName>
        <ecNumber evidence="1">1.2.1.27</ecNumber>
    </recommendedName>
</protein>
<keyword evidence="3" id="KW-0520">NAD</keyword>
<keyword evidence="2 5" id="KW-0560">Oxidoreductase</keyword>
<organism evidence="5 6">
    <name type="scientific">Rhodococcus baikonurensis</name>
    <dbReference type="NCBI Taxonomy" id="172041"/>
    <lineage>
        <taxon>Bacteria</taxon>
        <taxon>Bacillati</taxon>
        <taxon>Actinomycetota</taxon>
        <taxon>Actinomycetes</taxon>
        <taxon>Mycobacteriales</taxon>
        <taxon>Nocardiaceae</taxon>
        <taxon>Rhodococcus</taxon>
        <taxon>Rhodococcus erythropolis group</taxon>
    </lineage>
</organism>